<feature type="compositionally biased region" description="Acidic residues" evidence="1">
    <location>
        <begin position="81"/>
        <end position="94"/>
    </location>
</feature>
<evidence type="ECO:0000256" key="1">
    <source>
        <dbReference type="SAM" id="MobiDB-lite"/>
    </source>
</evidence>
<reference evidence="2" key="1">
    <citation type="journal article" date="2021" name="Proc. Natl. Acad. Sci. U.S.A.">
        <title>A Catalog of Tens of Thousands of Viruses from Human Metagenomes Reveals Hidden Associations with Chronic Diseases.</title>
        <authorList>
            <person name="Tisza M.J."/>
            <person name="Buck C.B."/>
        </authorList>
    </citation>
    <scope>NUCLEOTIDE SEQUENCE</scope>
    <source>
        <strain evidence="2">CtcyQ27</strain>
    </source>
</reference>
<feature type="compositionally biased region" description="Basic and acidic residues" evidence="1">
    <location>
        <begin position="95"/>
        <end position="105"/>
    </location>
</feature>
<dbReference type="EMBL" id="BK016080">
    <property type="protein sequence ID" value="DAF93134.1"/>
    <property type="molecule type" value="Genomic_DNA"/>
</dbReference>
<feature type="region of interest" description="Disordered" evidence="1">
    <location>
        <begin position="80"/>
        <end position="114"/>
    </location>
</feature>
<feature type="compositionally biased region" description="Acidic residues" evidence="1">
    <location>
        <begin position="153"/>
        <end position="167"/>
    </location>
</feature>
<proteinExistence type="predicted"/>
<accession>A0A8S5UFH3</accession>
<feature type="region of interest" description="Disordered" evidence="1">
    <location>
        <begin position="153"/>
        <end position="176"/>
    </location>
</feature>
<feature type="region of interest" description="Disordered" evidence="1">
    <location>
        <begin position="1"/>
        <end position="26"/>
    </location>
</feature>
<protein>
    <submittedName>
        <fullName evidence="2">Uncharacterized protein</fullName>
    </submittedName>
</protein>
<organism evidence="2">
    <name type="scientific">Myoviridae sp. ctcyQ27</name>
    <dbReference type="NCBI Taxonomy" id="2825139"/>
    <lineage>
        <taxon>Viruses</taxon>
        <taxon>Duplodnaviria</taxon>
        <taxon>Heunggongvirae</taxon>
        <taxon>Uroviricota</taxon>
        <taxon>Caudoviricetes</taxon>
    </lineage>
</organism>
<name>A0A8S5UFH3_9CAUD</name>
<evidence type="ECO:0000313" key="2">
    <source>
        <dbReference type="EMBL" id="DAF93134.1"/>
    </source>
</evidence>
<sequence>MSTENKVFTDNARPEDSVSLSDLKNDGNEVHYAYPQERDEETVASAITGRSVTKSVAKKEPDQQEEVEKTVKYTTGYSNIIEDDEYTNEEEFEIESDHTNEEEKPVLTTSATPTSNDELKEMADVKVDADPEKIIGFDNAPKKEEYNIPTNLDDIEFPDDDEDEDENTATTTQETRDDEIINEKLKASVKSKIKVVAKKYDLSAFTISKKPVALNAVLDTVENPNRKAADWVAYNTGNRFRMLGFTGAEIDKLNNPGGSRMNSESVRYKMLYDHIIDRDKPASMEEWAKCTSFFDIEHYWFGAFRATFEGEAYMPITNCPTDNKHVFLTDNLDIMDFVKFENDEAKTKFYNIYNGNIAKPKGLYKSEVVPVSEDFAIGFREPSIFNMVFEIAMLDTAFVEKYRDIIALVSYIDSIYYINKNTMTLDPIEYRHYTNNTAKTAKSKIIQFGKTIRKLSSDQYHAILMYIQEISKRDESISYQIPETTCIECNAVIPATAISADELVFTRHRLAALAAL</sequence>